<evidence type="ECO:0000256" key="8">
    <source>
        <dbReference type="SAM" id="MobiDB-lite"/>
    </source>
</evidence>
<dbReference type="InterPro" id="IPR013083">
    <property type="entry name" value="Znf_RING/FYVE/PHD"/>
</dbReference>
<reference evidence="11" key="2">
    <citation type="submission" date="2021-09" db="EMBL/GenBank/DDBJ databases">
        <authorList>
            <person name="Jia N."/>
            <person name="Wang J."/>
            <person name="Shi W."/>
            <person name="Du L."/>
            <person name="Sun Y."/>
            <person name="Zhan W."/>
            <person name="Jiang J."/>
            <person name="Wang Q."/>
            <person name="Zhang B."/>
            <person name="Ji P."/>
            <person name="Sakyi L.B."/>
            <person name="Cui X."/>
            <person name="Yuan T."/>
            <person name="Jiang B."/>
            <person name="Yang W."/>
            <person name="Lam T.T.-Y."/>
            <person name="Chang Q."/>
            <person name="Ding S."/>
            <person name="Wang X."/>
            <person name="Zhu J."/>
            <person name="Ruan X."/>
            <person name="Zhao L."/>
            <person name="Wei J."/>
            <person name="Que T."/>
            <person name="Du C."/>
            <person name="Cheng J."/>
            <person name="Dai P."/>
            <person name="Han X."/>
            <person name="Huang E."/>
            <person name="Gao Y."/>
            <person name="Liu J."/>
            <person name="Shao H."/>
            <person name="Ye R."/>
            <person name="Li L."/>
            <person name="Wei W."/>
            <person name="Wang X."/>
            <person name="Wang C."/>
            <person name="Huo Q."/>
            <person name="Li W."/>
            <person name="Guo W."/>
            <person name="Chen H."/>
            <person name="Chen S."/>
            <person name="Zhou L."/>
            <person name="Zhou L."/>
            <person name="Ni X."/>
            <person name="Tian J."/>
            <person name="Zhou Y."/>
            <person name="Sheng Y."/>
            <person name="Liu T."/>
            <person name="Pan Y."/>
            <person name="Xia L."/>
            <person name="Li J."/>
            <person name="Zhao F."/>
            <person name="Cao W."/>
        </authorList>
    </citation>
    <scope>NUCLEOTIDE SEQUENCE</scope>
    <source>
        <strain evidence="11">Rmic-2018</strain>
        <tissue evidence="11">Larvae</tissue>
    </source>
</reference>
<evidence type="ECO:0000259" key="9">
    <source>
        <dbReference type="PROSITE" id="PS50144"/>
    </source>
</evidence>
<evidence type="ECO:0000256" key="2">
    <source>
        <dbReference type="ARBA" id="ARBA00022490"/>
    </source>
</evidence>
<dbReference type="Gene3D" id="2.60.210.10">
    <property type="entry name" value="Apoptosis, Tumor Necrosis Factor Receptor Associated Protein 2, Chain A"/>
    <property type="match status" value="1"/>
</dbReference>
<keyword evidence="5 7" id="KW-0863">Zinc-finger</keyword>
<sequence length="416" mass="46610">MPLKNGGDVRSVGDNSPAERTRHRRSARRSCRTLRYLIQRRLCARAYLLLASCSASSVICSRALPCASSCYLPRMEAMVSEARSGRSGMQRHACQCGRISDAPGEEEHASQCPLEPVYCENKCGAKVSRRLLQEHRTNDCTKRLVPCPYCRKEFVFDTLKNHIPKCPRYLVQCHQCETTKIPREDLEHHLKEFCPAAAVGCVFKDLGCKFKGSQFALDQHLEESSKSHLGLLCGIVSRQQQQISALRTALHGLVANTTGTLLWKISDYSHKMAEAKAQEGGLEICSPPFSTSPYGYRLMATLFLNGNGSGESTHLSVYIKLLPGEYDSLLPWPFAHTVSFALLDQPSTPEKACHIVESFVPDPTWKNFQRPSREPDALGFGFPRFVSHEMLKKCHYVRDNTIFIKVTVDESKIIAV</sequence>
<evidence type="ECO:0000256" key="6">
    <source>
        <dbReference type="ARBA" id="ARBA00022833"/>
    </source>
</evidence>
<feature type="zinc finger region" description="TRAF-type" evidence="7">
    <location>
        <begin position="108"/>
        <end position="160"/>
    </location>
</feature>
<evidence type="ECO:0000256" key="7">
    <source>
        <dbReference type="PROSITE-ProRule" id="PRU00207"/>
    </source>
</evidence>
<keyword evidence="12" id="KW-1185">Reference proteome</keyword>
<dbReference type="EMBL" id="JABSTU010000001">
    <property type="protein sequence ID" value="KAH8042276.1"/>
    <property type="molecule type" value="Genomic_DNA"/>
</dbReference>
<feature type="region of interest" description="Disordered" evidence="8">
    <location>
        <begin position="1"/>
        <end position="26"/>
    </location>
</feature>
<comment type="caution">
    <text evidence="11">The sequence shown here is derived from an EMBL/GenBank/DDBJ whole genome shotgun (WGS) entry which is preliminary data.</text>
</comment>
<feature type="domain" description="MATH" evidence="9">
    <location>
        <begin position="258"/>
        <end position="408"/>
    </location>
</feature>
<keyword evidence="3 7" id="KW-0479">Metal-binding</keyword>
<keyword evidence="6 7" id="KW-0862">Zinc</keyword>
<dbReference type="GO" id="GO:0005737">
    <property type="term" value="C:cytoplasm"/>
    <property type="evidence" value="ECO:0007669"/>
    <property type="project" value="UniProtKB-SubCell"/>
</dbReference>
<feature type="domain" description="TRAF-type" evidence="10">
    <location>
        <begin position="162"/>
        <end position="209"/>
    </location>
</feature>
<dbReference type="PANTHER" id="PTHR10131">
    <property type="entry name" value="TNF RECEPTOR ASSOCIATED FACTOR"/>
    <property type="match status" value="1"/>
</dbReference>
<feature type="domain" description="TRAF-type" evidence="10">
    <location>
        <begin position="108"/>
        <end position="160"/>
    </location>
</feature>
<protein>
    <recommendedName>
        <fullName evidence="13">TNF receptor-associated factor 4</fullName>
    </recommendedName>
</protein>
<dbReference type="GO" id="GO:0043122">
    <property type="term" value="P:regulation of canonical NF-kappaB signal transduction"/>
    <property type="evidence" value="ECO:0007669"/>
    <property type="project" value="TreeGrafter"/>
</dbReference>
<dbReference type="AlphaFoldDB" id="A0A9J6F876"/>
<evidence type="ECO:0008006" key="13">
    <source>
        <dbReference type="Google" id="ProtNLM"/>
    </source>
</evidence>
<dbReference type="GO" id="GO:0005164">
    <property type="term" value="F:tumor necrosis factor receptor binding"/>
    <property type="evidence" value="ECO:0007669"/>
    <property type="project" value="TreeGrafter"/>
</dbReference>
<dbReference type="GO" id="GO:0031625">
    <property type="term" value="F:ubiquitin protein ligase binding"/>
    <property type="evidence" value="ECO:0007669"/>
    <property type="project" value="TreeGrafter"/>
</dbReference>
<dbReference type="Pfam" id="PF02176">
    <property type="entry name" value="zf-TRAF"/>
    <property type="match status" value="1"/>
</dbReference>
<dbReference type="GO" id="GO:0008270">
    <property type="term" value="F:zinc ion binding"/>
    <property type="evidence" value="ECO:0007669"/>
    <property type="project" value="UniProtKB-KW"/>
</dbReference>
<dbReference type="PANTHER" id="PTHR10131:SF94">
    <property type="entry name" value="TNF RECEPTOR-ASSOCIATED FACTOR 4"/>
    <property type="match status" value="1"/>
</dbReference>
<dbReference type="Gene3D" id="3.30.40.10">
    <property type="entry name" value="Zinc/RING finger domain, C3HC4 (zinc finger)"/>
    <property type="match status" value="2"/>
</dbReference>
<evidence type="ECO:0000256" key="5">
    <source>
        <dbReference type="ARBA" id="ARBA00022771"/>
    </source>
</evidence>
<dbReference type="InterPro" id="IPR001293">
    <property type="entry name" value="Znf_TRAF"/>
</dbReference>
<dbReference type="InterPro" id="IPR049342">
    <property type="entry name" value="TRAF1-6_MATH_dom"/>
</dbReference>
<keyword evidence="4" id="KW-0677">Repeat</keyword>
<evidence type="ECO:0000256" key="3">
    <source>
        <dbReference type="ARBA" id="ARBA00022723"/>
    </source>
</evidence>
<dbReference type="SUPFAM" id="SSF49599">
    <property type="entry name" value="TRAF domain-like"/>
    <property type="match status" value="3"/>
</dbReference>
<organism evidence="11 12">
    <name type="scientific">Rhipicephalus microplus</name>
    <name type="common">Cattle tick</name>
    <name type="synonym">Boophilus microplus</name>
    <dbReference type="NCBI Taxonomy" id="6941"/>
    <lineage>
        <taxon>Eukaryota</taxon>
        <taxon>Metazoa</taxon>
        <taxon>Ecdysozoa</taxon>
        <taxon>Arthropoda</taxon>
        <taxon>Chelicerata</taxon>
        <taxon>Arachnida</taxon>
        <taxon>Acari</taxon>
        <taxon>Parasitiformes</taxon>
        <taxon>Ixodida</taxon>
        <taxon>Ixodoidea</taxon>
        <taxon>Ixodidae</taxon>
        <taxon>Rhipicephalinae</taxon>
        <taxon>Rhipicephalus</taxon>
        <taxon>Boophilus</taxon>
    </lineage>
</organism>
<dbReference type="VEuPathDB" id="VectorBase:LOC119174407"/>
<gene>
    <name evidence="11" type="ORF">HPB51_021360</name>
</gene>
<dbReference type="PROSITE" id="PS50144">
    <property type="entry name" value="MATH"/>
    <property type="match status" value="1"/>
</dbReference>
<dbReference type="SMART" id="SM00061">
    <property type="entry name" value="MATH"/>
    <property type="match status" value="1"/>
</dbReference>
<accession>A0A9J6F876</accession>
<evidence type="ECO:0000259" key="10">
    <source>
        <dbReference type="PROSITE" id="PS50145"/>
    </source>
</evidence>
<keyword evidence="2" id="KW-0963">Cytoplasm</keyword>
<proteinExistence type="predicted"/>
<feature type="zinc finger region" description="TRAF-type" evidence="7">
    <location>
        <begin position="162"/>
        <end position="209"/>
    </location>
</feature>
<dbReference type="FunFam" id="3.30.40.10:FF:000121">
    <property type="entry name" value="TNF receptor-associated factor"/>
    <property type="match status" value="1"/>
</dbReference>
<evidence type="ECO:0000313" key="11">
    <source>
        <dbReference type="EMBL" id="KAH8042276.1"/>
    </source>
</evidence>
<dbReference type="InterPro" id="IPR008974">
    <property type="entry name" value="TRAF-like"/>
</dbReference>
<evidence type="ECO:0000313" key="12">
    <source>
        <dbReference type="Proteomes" id="UP000821866"/>
    </source>
</evidence>
<dbReference type="InterPro" id="IPR002083">
    <property type="entry name" value="MATH/TRAF_dom"/>
</dbReference>
<dbReference type="FunFam" id="2.60.210.10:FF:000007">
    <property type="entry name" value="TNF receptor-associated factor"/>
    <property type="match status" value="1"/>
</dbReference>
<name>A0A9J6F876_RHIMP</name>
<dbReference type="PROSITE" id="PS50145">
    <property type="entry name" value="ZF_TRAF"/>
    <property type="match status" value="2"/>
</dbReference>
<evidence type="ECO:0000256" key="4">
    <source>
        <dbReference type="ARBA" id="ARBA00022737"/>
    </source>
</evidence>
<comment type="subcellular location">
    <subcellularLocation>
        <location evidence="1">Cytoplasm</location>
    </subcellularLocation>
</comment>
<evidence type="ECO:0000256" key="1">
    <source>
        <dbReference type="ARBA" id="ARBA00004496"/>
    </source>
</evidence>
<dbReference type="Proteomes" id="UP000821866">
    <property type="component" value="Chromosome 1"/>
</dbReference>
<reference evidence="11" key="1">
    <citation type="journal article" date="2020" name="Cell">
        <title>Large-Scale Comparative Analyses of Tick Genomes Elucidate Their Genetic Diversity and Vector Capacities.</title>
        <authorList>
            <consortium name="Tick Genome and Microbiome Consortium (TIGMIC)"/>
            <person name="Jia N."/>
            <person name="Wang J."/>
            <person name="Shi W."/>
            <person name="Du L."/>
            <person name="Sun Y."/>
            <person name="Zhan W."/>
            <person name="Jiang J.F."/>
            <person name="Wang Q."/>
            <person name="Zhang B."/>
            <person name="Ji P."/>
            <person name="Bell-Sakyi L."/>
            <person name="Cui X.M."/>
            <person name="Yuan T.T."/>
            <person name="Jiang B.G."/>
            <person name="Yang W.F."/>
            <person name="Lam T.T."/>
            <person name="Chang Q.C."/>
            <person name="Ding S.J."/>
            <person name="Wang X.J."/>
            <person name="Zhu J.G."/>
            <person name="Ruan X.D."/>
            <person name="Zhao L."/>
            <person name="Wei J.T."/>
            <person name="Ye R.Z."/>
            <person name="Que T.C."/>
            <person name="Du C.H."/>
            <person name="Zhou Y.H."/>
            <person name="Cheng J.X."/>
            <person name="Dai P.F."/>
            <person name="Guo W.B."/>
            <person name="Han X.H."/>
            <person name="Huang E.J."/>
            <person name="Li L.F."/>
            <person name="Wei W."/>
            <person name="Gao Y.C."/>
            <person name="Liu J.Z."/>
            <person name="Shao H.Z."/>
            <person name="Wang X."/>
            <person name="Wang C.C."/>
            <person name="Yang T.C."/>
            <person name="Huo Q.B."/>
            <person name="Li W."/>
            <person name="Chen H.Y."/>
            <person name="Chen S.E."/>
            <person name="Zhou L.G."/>
            <person name="Ni X.B."/>
            <person name="Tian J.H."/>
            <person name="Sheng Y."/>
            <person name="Liu T."/>
            <person name="Pan Y.S."/>
            <person name="Xia L.Y."/>
            <person name="Li J."/>
            <person name="Zhao F."/>
            <person name="Cao W.C."/>
        </authorList>
    </citation>
    <scope>NUCLEOTIDE SEQUENCE</scope>
    <source>
        <strain evidence="11">Rmic-2018</strain>
    </source>
</reference>
<dbReference type="Pfam" id="PF21355">
    <property type="entry name" value="TRAF-mep_MATH"/>
    <property type="match status" value="1"/>
</dbReference>